<dbReference type="STRING" id="94208.A0A2S4KRP5"/>
<protein>
    <recommendedName>
        <fullName evidence="2">SET domain-containing protein</fullName>
    </recommendedName>
</protein>
<dbReference type="GO" id="GO:0005634">
    <property type="term" value="C:nucleus"/>
    <property type="evidence" value="ECO:0007669"/>
    <property type="project" value="TreeGrafter"/>
</dbReference>
<dbReference type="OrthoDB" id="3180714at2759"/>
<dbReference type="Proteomes" id="UP000237481">
    <property type="component" value="Unassembled WGS sequence"/>
</dbReference>
<evidence type="ECO:0000256" key="1">
    <source>
        <dbReference type="SAM" id="MobiDB-lite"/>
    </source>
</evidence>
<feature type="region of interest" description="Disordered" evidence="1">
    <location>
        <begin position="112"/>
        <end position="172"/>
    </location>
</feature>
<evidence type="ECO:0000259" key="2">
    <source>
        <dbReference type="PROSITE" id="PS50280"/>
    </source>
</evidence>
<reference evidence="3 4" key="1">
    <citation type="submission" date="2018-01" db="EMBL/GenBank/DDBJ databases">
        <title>Harnessing the power of phylogenomics to disentangle the directionality and signatures of interkingdom host jumping in the parasitic fungal genus Tolypocladium.</title>
        <authorList>
            <person name="Quandt C.A."/>
            <person name="Patterson W."/>
            <person name="Spatafora J.W."/>
        </authorList>
    </citation>
    <scope>NUCLEOTIDE SEQUENCE [LARGE SCALE GENOMIC DNA]</scope>
    <source>
        <strain evidence="3 4">NRBC 100945</strain>
    </source>
</reference>
<comment type="caution">
    <text evidence="3">The sequence shown here is derived from an EMBL/GenBank/DDBJ whole genome shotgun (WGS) entry which is preliminary data.</text>
</comment>
<dbReference type="SUPFAM" id="SSF82199">
    <property type="entry name" value="SET domain"/>
    <property type="match status" value="1"/>
</dbReference>
<proteinExistence type="predicted"/>
<evidence type="ECO:0000313" key="4">
    <source>
        <dbReference type="Proteomes" id="UP000237481"/>
    </source>
</evidence>
<organism evidence="3 4">
    <name type="scientific">Tolypocladium paradoxum</name>
    <dbReference type="NCBI Taxonomy" id="94208"/>
    <lineage>
        <taxon>Eukaryota</taxon>
        <taxon>Fungi</taxon>
        <taxon>Dikarya</taxon>
        <taxon>Ascomycota</taxon>
        <taxon>Pezizomycotina</taxon>
        <taxon>Sordariomycetes</taxon>
        <taxon>Hypocreomycetidae</taxon>
        <taxon>Hypocreales</taxon>
        <taxon>Ophiocordycipitaceae</taxon>
        <taxon>Tolypocladium</taxon>
    </lineage>
</organism>
<dbReference type="CDD" id="cd20071">
    <property type="entry name" value="SET_SMYD"/>
    <property type="match status" value="1"/>
</dbReference>
<feature type="domain" description="SET" evidence="2">
    <location>
        <begin position="190"/>
        <end position="312"/>
    </location>
</feature>
<dbReference type="SMART" id="SM00317">
    <property type="entry name" value="SET"/>
    <property type="match status" value="1"/>
</dbReference>
<dbReference type="EMBL" id="PKSG01000779">
    <property type="protein sequence ID" value="POR32863.1"/>
    <property type="molecule type" value="Genomic_DNA"/>
</dbReference>
<feature type="compositionally biased region" description="Polar residues" evidence="1">
    <location>
        <begin position="122"/>
        <end position="134"/>
    </location>
</feature>
<name>A0A2S4KRP5_9HYPO</name>
<feature type="compositionally biased region" description="Basic and acidic residues" evidence="1">
    <location>
        <begin position="146"/>
        <end position="168"/>
    </location>
</feature>
<accession>A0A2S4KRP5</accession>
<dbReference type="AlphaFoldDB" id="A0A2S4KRP5"/>
<dbReference type="Gene3D" id="2.170.270.10">
    <property type="entry name" value="SET domain"/>
    <property type="match status" value="1"/>
</dbReference>
<gene>
    <name evidence="3" type="ORF">TPAR_06939</name>
</gene>
<dbReference type="Pfam" id="PF00856">
    <property type="entry name" value="SET"/>
    <property type="match status" value="1"/>
</dbReference>
<dbReference type="PROSITE" id="PS50280">
    <property type="entry name" value="SET"/>
    <property type="match status" value="1"/>
</dbReference>
<dbReference type="PANTHER" id="PTHR12197">
    <property type="entry name" value="HISTONE-LYSINE N-METHYLTRANSFERASE SMYD"/>
    <property type="match status" value="1"/>
</dbReference>
<sequence>MSLSLTADALLHPFSYPNGHVYDVSVDFTRVAAPVAADKRMKEPSLCTEHVTSSIESDTDTTGAATDDPPINDEDRLLLEFIAKIQQQLSQPLPEDLATEMSAAPLWSLGSQPISSYDDRPSTNSVSSIDSEQPPSKPLPGISIGSEDKTEDQHSKDGGELRASHQEDGNETCLPPVIYKTCPAPQFDNEYFEVAESKVAGWGAFATKPLKRGNTILREKPLFVADHSCLFQEYDKLDKQAKRVALSLYANELFKSVGGRLAGLFPIAARFNHSCHPTQNVDFEYDEASRCLVLYVRADEIAAGEELKISYGKDRTLAELYMTYGFRCRCGGCPGMSDKDFSRLTSRW</sequence>
<dbReference type="InterPro" id="IPR046341">
    <property type="entry name" value="SET_dom_sf"/>
</dbReference>
<dbReference type="InterPro" id="IPR050869">
    <property type="entry name" value="H3K4_H4K5_MeTrfase"/>
</dbReference>
<evidence type="ECO:0000313" key="3">
    <source>
        <dbReference type="EMBL" id="POR32863.1"/>
    </source>
</evidence>
<keyword evidence="4" id="KW-1185">Reference proteome</keyword>
<dbReference type="InterPro" id="IPR001214">
    <property type="entry name" value="SET_dom"/>
</dbReference>
<dbReference type="PANTHER" id="PTHR12197:SF251">
    <property type="entry name" value="EG:BACR7C10.4 PROTEIN"/>
    <property type="match status" value="1"/>
</dbReference>
<feature type="region of interest" description="Disordered" evidence="1">
    <location>
        <begin position="48"/>
        <end position="72"/>
    </location>
</feature>